<feature type="region of interest" description="Disordered" evidence="1">
    <location>
        <begin position="415"/>
        <end position="444"/>
    </location>
</feature>
<evidence type="ECO:0000256" key="1">
    <source>
        <dbReference type="SAM" id="MobiDB-lite"/>
    </source>
</evidence>
<accession>A0A1H0FRR2</accession>
<feature type="compositionally biased region" description="Basic and acidic residues" evidence="1">
    <location>
        <begin position="511"/>
        <end position="527"/>
    </location>
</feature>
<dbReference type="STRING" id="1166073.SAMN05192530_102643"/>
<dbReference type="EMBL" id="FNIT01000002">
    <property type="protein sequence ID" value="SDN97325.1"/>
    <property type="molecule type" value="Genomic_DNA"/>
</dbReference>
<feature type="compositionally biased region" description="Polar residues" evidence="1">
    <location>
        <begin position="426"/>
        <end position="444"/>
    </location>
</feature>
<proteinExistence type="predicted"/>
<name>A0A1H0FRR2_9HYPH</name>
<feature type="compositionally biased region" description="Low complexity" evidence="1">
    <location>
        <begin position="415"/>
        <end position="425"/>
    </location>
</feature>
<keyword evidence="3" id="KW-1185">Reference proteome</keyword>
<evidence type="ECO:0000313" key="2">
    <source>
        <dbReference type="EMBL" id="SDN97325.1"/>
    </source>
</evidence>
<reference evidence="2 3" key="1">
    <citation type="submission" date="2016-10" db="EMBL/GenBank/DDBJ databases">
        <authorList>
            <person name="de Groot N.N."/>
        </authorList>
    </citation>
    <scope>NUCLEOTIDE SEQUENCE [LARGE SCALE GENOMIC DNA]</scope>
    <source>
        <strain evidence="3">L7-484,KACC 16230,DSM 25025</strain>
    </source>
</reference>
<organism evidence="2 3">
    <name type="scientific">Aureimonas jatrophae</name>
    <dbReference type="NCBI Taxonomy" id="1166073"/>
    <lineage>
        <taxon>Bacteria</taxon>
        <taxon>Pseudomonadati</taxon>
        <taxon>Pseudomonadota</taxon>
        <taxon>Alphaproteobacteria</taxon>
        <taxon>Hyphomicrobiales</taxon>
        <taxon>Aurantimonadaceae</taxon>
        <taxon>Aureimonas</taxon>
    </lineage>
</organism>
<dbReference type="AlphaFoldDB" id="A0A1H0FRR2"/>
<dbReference type="RefSeq" id="WP_090671267.1">
    <property type="nucleotide sequence ID" value="NZ_FNIT01000002.1"/>
</dbReference>
<gene>
    <name evidence="2" type="ORF">SAMN05192530_102643</name>
</gene>
<protein>
    <recommendedName>
        <fullName evidence="4">Cell Wall Hydrolase</fullName>
    </recommendedName>
</protein>
<feature type="region of interest" description="Disordered" evidence="1">
    <location>
        <begin position="323"/>
        <end position="382"/>
    </location>
</feature>
<sequence length="552" mass="56676">MTARSVIDVMLGEGVSGTRQARYDDFLGIASVIANRAALTGQTPQDVVGVRREFNAYGKALPKGVNAYRDLAEQAWREVQEKGPIHRGTFYATPSATRNLPKGLSKVAATTGHQYFTDPKNRAIGTARGYARVDPSRLQAPTTATAYAAAPQQTGAQRAIRGGLLGSNVPTPTAAPRGGLLADYQPSPRGGRVTGMVPTPTPAPRELVPGVANGVASARAAPDPSRFGGHMPMQAPRSMLDRYAETQPGLKGSRVAPQSVTAGLAPTPQEEANLRDRLGPMEPARQWGPSVADRYNRPAPAAPSVSARAGLLGVTPAAAATMPTSTATGPAPVSSGFAGRVGSPRSLERPSLEGLLGASKVSPTTSPLSPAGGLPDRVPAPTFAQRPEPITVSRTVGPAPRVAAVPDRVAIATPTARPAQPTQPTSYAPQTAPTATYNEPAQPASKSWGQRAAVVAGSLLGGAVAGPVGGLLGGAIANGAINRGLIGPSPQSRAGNGYANSLPDRPNAPTARERADLDRSLASRSRENGPSISKSTRDAIGKAEKSGKGGFW</sequence>
<feature type="compositionally biased region" description="Basic and acidic residues" evidence="1">
    <location>
        <begin position="535"/>
        <end position="552"/>
    </location>
</feature>
<feature type="compositionally biased region" description="Low complexity" evidence="1">
    <location>
        <begin position="323"/>
        <end position="332"/>
    </location>
</feature>
<dbReference type="Proteomes" id="UP000198793">
    <property type="component" value="Unassembled WGS sequence"/>
</dbReference>
<dbReference type="OrthoDB" id="8404861at2"/>
<evidence type="ECO:0000313" key="3">
    <source>
        <dbReference type="Proteomes" id="UP000198793"/>
    </source>
</evidence>
<evidence type="ECO:0008006" key="4">
    <source>
        <dbReference type="Google" id="ProtNLM"/>
    </source>
</evidence>
<feature type="region of interest" description="Disordered" evidence="1">
    <location>
        <begin position="247"/>
        <end position="305"/>
    </location>
</feature>
<feature type="region of interest" description="Disordered" evidence="1">
    <location>
        <begin position="492"/>
        <end position="552"/>
    </location>
</feature>